<feature type="transmembrane region" description="Helical" evidence="1">
    <location>
        <begin position="55"/>
        <end position="78"/>
    </location>
</feature>
<dbReference type="InterPro" id="IPR015672">
    <property type="entry name" value="GPHR/GTG"/>
</dbReference>
<evidence type="ECO:0000313" key="4">
    <source>
        <dbReference type="Proteomes" id="UP001295684"/>
    </source>
</evidence>
<feature type="transmembrane region" description="Helical" evidence="1">
    <location>
        <begin position="90"/>
        <end position="114"/>
    </location>
</feature>
<dbReference type="InterPro" id="IPR025969">
    <property type="entry name" value="ABA_GPCR_dom"/>
</dbReference>
<dbReference type="AlphaFoldDB" id="A0AAD1XDP8"/>
<feature type="transmembrane region" description="Helical" evidence="1">
    <location>
        <begin position="291"/>
        <end position="311"/>
    </location>
</feature>
<sequence>MILSHYVLRKKLFHDIELKSRFNAHIFGITFGFCVLFFQLFLLEIMEIDTMSTRSVFWKFCLYSLDIILFYLLPFAYLKGKLENTQNTTLFCTQNIFLGFFLSFLAVLFIFVQIHNYWYYDSSKENTDGFLFSVVALAVSVPMQTKLLVYTGVILTAMLQGFAGINLFFQHIFDPLFGIELLDEELDFSVTRAPREKRVQNLKSILDMIVKEKTKLQKLRKKQSSQTQESSGFLGGFFRNPFSSKEGELRDKIDVCQAEIKTMEKVQEECYQNMLISHQIEQKRKFMTTPIGRVLSIFGKIIAFFCILKILGTLRSIFASSNINTDGGINRNVKSALSYLPFAFRDDIYNDLIVQYISFVFVGSLIYLNVNSLFNNLLASLKNILMRETKIKLSSNTTMIVFCFFMGIYFMSNVLLMSMNLHQRYRSSIDDILEKQLNYALIKWAFDHVFIGASIGSICILSFNRYV</sequence>
<feature type="transmembrane region" description="Helical" evidence="1">
    <location>
        <begin position="21"/>
        <end position="43"/>
    </location>
</feature>
<reference evidence="3" key="1">
    <citation type="submission" date="2023-07" db="EMBL/GenBank/DDBJ databases">
        <authorList>
            <consortium name="AG Swart"/>
            <person name="Singh M."/>
            <person name="Singh A."/>
            <person name="Seah K."/>
            <person name="Emmerich C."/>
        </authorList>
    </citation>
    <scope>NUCLEOTIDE SEQUENCE</scope>
    <source>
        <strain evidence="3">DP1</strain>
    </source>
</reference>
<proteinExistence type="predicted"/>
<protein>
    <recommendedName>
        <fullName evidence="2">Abscisic acid G-protein coupled receptor-like domain-containing protein</fullName>
    </recommendedName>
</protein>
<feature type="transmembrane region" description="Helical" evidence="1">
    <location>
        <begin position="353"/>
        <end position="378"/>
    </location>
</feature>
<dbReference type="EMBL" id="CAMPGE010008342">
    <property type="protein sequence ID" value="CAI2367242.1"/>
    <property type="molecule type" value="Genomic_DNA"/>
</dbReference>
<feature type="transmembrane region" description="Helical" evidence="1">
    <location>
        <begin position="147"/>
        <end position="169"/>
    </location>
</feature>
<feature type="transmembrane region" description="Helical" evidence="1">
    <location>
        <begin position="441"/>
        <end position="463"/>
    </location>
</feature>
<organism evidence="3 4">
    <name type="scientific">Euplotes crassus</name>
    <dbReference type="NCBI Taxonomy" id="5936"/>
    <lineage>
        <taxon>Eukaryota</taxon>
        <taxon>Sar</taxon>
        <taxon>Alveolata</taxon>
        <taxon>Ciliophora</taxon>
        <taxon>Intramacronucleata</taxon>
        <taxon>Spirotrichea</taxon>
        <taxon>Hypotrichia</taxon>
        <taxon>Euplotida</taxon>
        <taxon>Euplotidae</taxon>
        <taxon>Moneuplotes</taxon>
    </lineage>
</organism>
<evidence type="ECO:0000313" key="3">
    <source>
        <dbReference type="EMBL" id="CAI2367242.1"/>
    </source>
</evidence>
<name>A0AAD1XDP8_EUPCR</name>
<feature type="transmembrane region" description="Helical" evidence="1">
    <location>
        <begin position="399"/>
        <end position="421"/>
    </location>
</feature>
<evidence type="ECO:0000256" key="1">
    <source>
        <dbReference type="SAM" id="Phobius"/>
    </source>
</evidence>
<dbReference type="Proteomes" id="UP001295684">
    <property type="component" value="Unassembled WGS sequence"/>
</dbReference>
<keyword evidence="1" id="KW-0812">Transmembrane</keyword>
<feature type="domain" description="Abscisic acid G-protein coupled receptor-like" evidence="2">
    <location>
        <begin position="288"/>
        <end position="465"/>
    </location>
</feature>
<dbReference type="PANTHER" id="PTHR15948">
    <property type="entry name" value="G-PROTEIN COUPLED RECEPTOR 89-RELATED"/>
    <property type="match status" value="1"/>
</dbReference>
<gene>
    <name evidence="3" type="ORF">ECRASSUSDP1_LOCUS8522</name>
</gene>
<dbReference type="Pfam" id="PF12430">
    <property type="entry name" value="ABA_GPCR"/>
    <property type="match status" value="1"/>
</dbReference>
<comment type="caution">
    <text evidence="3">The sequence shown here is derived from an EMBL/GenBank/DDBJ whole genome shotgun (WGS) entry which is preliminary data.</text>
</comment>
<accession>A0AAD1XDP8</accession>
<dbReference type="PANTHER" id="PTHR15948:SF0">
    <property type="entry name" value="GOLGI PH REGULATOR A-RELATED"/>
    <property type="match status" value="1"/>
</dbReference>
<keyword evidence="4" id="KW-1185">Reference proteome</keyword>
<keyword evidence="1" id="KW-0472">Membrane</keyword>
<keyword evidence="1" id="KW-1133">Transmembrane helix</keyword>
<evidence type="ECO:0000259" key="2">
    <source>
        <dbReference type="Pfam" id="PF12430"/>
    </source>
</evidence>